<dbReference type="EMBL" id="AL445065">
    <property type="protein sequence ID" value="CAC11812.1"/>
    <property type="molecule type" value="Genomic_DNA"/>
</dbReference>
<dbReference type="CDD" id="cd01081">
    <property type="entry name" value="Aldose_epim"/>
    <property type="match status" value="1"/>
</dbReference>
<dbReference type="Proteomes" id="UP000001024">
    <property type="component" value="Chromosome"/>
</dbReference>
<dbReference type="GO" id="GO:0016853">
    <property type="term" value="F:isomerase activity"/>
    <property type="evidence" value="ECO:0007669"/>
    <property type="project" value="InterPro"/>
</dbReference>
<dbReference type="KEGG" id="tac:Ta0674"/>
<dbReference type="DNASU" id="1456246"/>
<organism evidence="1 2">
    <name type="scientific">Thermoplasma acidophilum (strain ATCC 25905 / DSM 1728 / JCM 9062 / NBRC 15155 / AMRC-C165)</name>
    <dbReference type="NCBI Taxonomy" id="273075"/>
    <lineage>
        <taxon>Archaea</taxon>
        <taxon>Methanobacteriati</taxon>
        <taxon>Thermoplasmatota</taxon>
        <taxon>Thermoplasmata</taxon>
        <taxon>Thermoplasmatales</taxon>
        <taxon>Thermoplasmataceae</taxon>
        <taxon>Thermoplasma</taxon>
    </lineage>
</organism>
<dbReference type="SMR" id="Q9HKC7"/>
<reference evidence="1 2" key="1">
    <citation type="journal article" date="2000" name="Nature">
        <title>The genome sequence of the thermoacidophilic scavenger Thermoplasma acidophilum.</title>
        <authorList>
            <person name="Ruepp A."/>
            <person name="Graml W."/>
            <person name="Santos-Martinez M.L."/>
            <person name="Koretke K.K."/>
            <person name="Volker C."/>
            <person name="Mewes H.W."/>
            <person name="Frishman D."/>
            <person name="Stocker S."/>
            <person name="Lupas A.N."/>
            <person name="Baumeister W."/>
        </authorList>
    </citation>
    <scope>NUCLEOTIDE SEQUENCE [LARGE SCALE GENOMIC DNA]</scope>
    <source>
        <strain evidence="2">ATCC 25905 / DSM 1728 / JCM 9062 / NBRC 15155 / AMRC-C165</strain>
    </source>
</reference>
<dbReference type="RefSeq" id="WP_010901096.1">
    <property type="nucleotide sequence ID" value="NC_002578.1"/>
</dbReference>
<dbReference type="SUPFAM" id="SSF74650">
    <property type="entry name" value="Galactose mutarotase-like"/>
    <property type="match status" value="1"/>
</dbReference>
<dbReference type="GO" id="GO:0005975">
    <property type="term" value="P:carbohydrate metabolic process"/>
    <property type="evidence" value="ECO:0007669"/>
    <property type="project" value="InterPro"/>
</dbReference>
<dbReference type="STRING" id="273075.gene:9571894"/>
<dbReference type="GO" id="GO:0030246">
    <property type="term" value="F:carbohydrate binding"/>
    <property type="evidence" value="ECO:0007669"/>
    <property type="project" value="InterPro"/>
</dbReference>
<evidence type="ECO:0000313" key="1">
    <source>
        <dbReference type="EMBL" id="CAC11812.1"/>
    </source>
</evidence>
<keyword evidence="2" id="KW-1185">Reference proteome</keyword>
<evidence type="ECO:0008006" key="3">
    <source>
        <dbReference type="Google" id="ProtNLM"/>
    </source>
</evidence>
<dbReference type="eggNOG" id="arCOG05361">
    <property type="taxonomic scope" value="Archaea"/>
</dbReference>
<dbReference type="PaxDb" id="273075-Ta0674"/>
<dbReference type="InterPro" id="IPR014718">
    <property type="entry name" value="GH-type_carb-bd"/>
</dbReference>
<evidence type="ECO:0000313" key="2">
    <source>
        <dbReference type="Proteomes" id="UP000001024"/>
    </source>
</evidence>
<dbReference type="Pfam" id="PF01263">
    <property type="entry name" value="Aldose_epim"/>
    <property type="match status" value="1"/>
</dbReference>
<dbReference type="InterPro" id="IPR011013">
    <property type="entry name" value="Gal_mutarotase_sf_dom"/>
</dbReference>
<proteinExistence type="predicted"/>
<sequence length="275" mass="31145">MEELRSGSSVCRVSRRGAFVSSLRISNMEILKRSSDRYATHGGMAILIPYADIVSDGTYTWHGRRYQLPRNAGYEGNFTDSIHGLVKSAYFSIIYKDVDSILLKYALERSGYPSRLNIYVNYAVQHDSLGTVISVENTGNNEAPLVCGSHPYFLYRDFWFIKFSNSAVRLFSGGDLSLRKDESVNFLTKKIEGYYDDSFYSDGMILLVSSDRMIELDRRSMPYFEVYDGKYAERRSLAVEPMTGAPNAYNNKIGLIDLKPGETFLCGFDIRVASI</sequence>
<dbReference type="InterPro" id="IPR008183">
    <property type="entry name" value="Aldose_1/G6P_1-epimerase"/>
</dbReference>
<dbReference type="EnsemblBacteria" id="CAC11812">
    <property type="protein sequence ID" value="CAC11812"/>
    <property type="gene ID" value="CAC11812"/>
</dbReference>
<dbReference type="HOGENOM" id="CLU_052486_1_1_2"/>
<protein>
    <recommendedName>
        <fullName evidence="3">Aldose 1-epimerase</fullName>
    </recommendedName>
</protein>
<accession>Q9HKC7</accession>
<dbReference type="Gene3D" id="2.70.98.10">
    <property type="match status" value="1"/>
</dbReference>
<dbReference type="AlphaFoldDB" id="Q9HKC7"/>
<dbReference type="InParanoid" id="Q9HKC7"/>
<gene>
    <name evidence="1" type="ordered locus">Ta0674</name>
</gene>
<name>Q9HKC7_THEAC</name>
<dbReference type="OrthoDB" id="39584at2157"/>